<evidence type="ECO:0000256" key="2">
    <source>
        <dbReference type="ARBA" id="ARBA00010065"/>
    </source>
</evidence>
<comment type="catalytic activity">
    <reaction evidence="9">
        <text>N-terminal S-1,2-diacyl-sn-glyceryl-L-cysteinyl-[lipoprotein] + a glycerophospholipid = N-acyl-S-1,2-diacyl-sn-glyceryl-L-cysteinyl-[lipoprotein] + a 2-acyl-sn-glycero-3-phospholipid + H(+)</text>
        <dbReference type="Rhea" id="RHEA:48228"/>
        <dbReference type="Rhea" id="RHEA-COMP:14681"/>
        <dbReference type="Rhea" id="RHEA-COMP:14684"/>
        <dbReference type="ChEBI" id="CHEBI:15378"/>
        <dbReference type="ChEBI" id="CHEBI:136912"/>
        <dbReference type="ChEBI" id="CHEBI:140656"/>
        <dbReference type="ChEBI" id="CHEBI:140657"/>
        <dbReference type="ChEBI" id="CHEBI:140660"/>
        <dbReference type="EC" id="2.3.1.269"/>
    </reaction>
</comment>
<evidence type="ECO:0000256" key="3">
    <source>
        <dbReference type="ARBA" id="ARBA00022475"/>
    </source>
</evidence>
<dbReference type="Proteomes" id="UP000253307">
    <property type="component" value="Unassembled WGS sequence"/>
</dbReference>
<comment type="pathway">
    <text evidence="9">Protein modification; lipoprotein biosynthesis (N-acyl transfer).</text>
</comment>
<protein>
    <recommendedName>
        <fullName evidence="9">Apolipoprotein N-acyltransferase</fullName>
        <shortName evidence="9">ALP N-acyltransferase</shortName>
        <ecNumber evidence="9">2.3.1.269</ecNumber>
    </recommendedName>
</protein>
<dbReference type="EC" id="2.3.1.269" evidence="9"/>
<dbReference type="EMBL" id="QOPE01000011">
    <property type="protein sequence ID" value="RCL41537.1"/>
    <property type="molecule type" value="Genomic_DNA"/>
</dbReference>
<evidence type="ECO:0000256" key="8">
    <source>
        <dbReference type="ARBA" id="ARBA00023315"/>
    </source>
</evidence>
<feature type="domain" description="CN hydrolase" evidence="10">
    <location>
        <begin position="232"/>
        <end position="475"/>
    </location>
</feature>
<feature type="transmembrane region" description="Helical" evidence="9">
    <location>
        <begin position="200"/>
        <end position="218"/>
    </location>
</feature>
<organism evidence="11 12">
    <name type="scientific">SAR86 cluster bacterium</name>
    <dbReference type="NCBI Taxonomy" id="2030880"/>
    <lineage>
        <taxon>Bacteria</taxon>
        <taxon>Pseudomonadati</taxon>
        <taxon>Pseudomonadota</taxon>
        <taxon>Gammaproteobacteria</taxon>
        <taxon>SAR86 cluster</taxon>
    </lineage>
</organism>
<dbReference type="InterPro" id="IPR003010">
    <property type="entry name" value="C-N_Hydrolase"/>
</dbReference>
<proteinExistence type="inferred from homology"/>
<dbReference type="GO" id="GO:0005886">
    <property type="term" value="C:plasma membrane"/>
    <property type="evidence" value="ECO:0007669"/>
    <property type="project" value="UniProtKB-SubCell"/>
</dbReference>
<feature type="transmembrane region" description="Helical" evidence="9">
    <location>
        <begin position="132"/>
        <end position="152"/>
    </location>
</feature>
<gene>
    <name evidence="9 11" type="primary">lnt</name>
    <name evidence="11" type="ORF">DBW96_02045</name>
</gene>
<keyword evidence="4 9" id="KW-0808">Transferase</keyword>
<feature type="transmembrane region" description="Helical" evidence="9">
    <location>
        <begin position="489"/>
        <end position="506"/>
    </location>
</feature>
<dbReference type="PROSITE" id="PS50263">
    <property type="entry name" value="CN_HYDROLASE"/>
    <property type="match status" value="1"/>
</dbReference>
<dbReference type="Pfam" id="PF20154">
    <property type="entry name" value="LNT_N"/>
    <property type="match status" value="1"/>
</dbReference>
<accession>A0A368BXE8</accession>
<dbReference type="Gene3D" id="3.60.110.10">
    <property type="entry name" value="Carbon-nitrogen hydrolase"/>
    <property type="match status" value="1"/>
</dbReference>
<dbReference type="InterPro" id="IPR036526">
    <property type="entry name" value="C-N_Hydrolase_sf"/>
</dbReference>
<dbReference type="AlphaFoldDB" id="A0A368BXE8"/>
<comment type="subcellular location">
    <subcellularLocation>
        <location evidence="1 9">Cell membrane</location>
        <topology evidence="1 9">Multi-pass membrane protein</topology>
    </subcellularLocation>
</comment>
<evidence type="ECO:0000313" key="12">
    <source>
        <dbReference type="Proteomes" id="UP000253307"/>
    </source>
</evidence>
<comment type="function">
    <text evidence="9">Catalyzes the phospholipid dependent N-acylation of the N-terminal cysteine of apolipoprotein, the last step in lipoprotein maturation.</text>
</comment>
<keyword evidence="6 9" id="KW-1133">Transmembrane helix</keyword>
<feature type="transmembrane region" description="Helical" evidence="9">
    <location>
        <begin position="46"/>
        <end position="64"/>
    </location>
</feature>
<keyword evidence="11" id="KW-0449">Lipoprotein</keyword>
<evidence type="ECO:0000313" key="11">
    <source>
        <dbReference type="EMBL" id="RCL41537.1"/>
    </source>
</evidence>
<name>A0A368BXE8_9GAMM</name>
<comment type="similarity">
    <text evidence="2 9">Belongs to the CN hydrolase family. Apolipoprotein N-acyltransferase subfamily.</text>
</comment>
<dbReference type="InterPro" id="IPR045378">
    <property type="entry name" value="LNT_N"/>
</dbReference>
<feature type="transmembrane region" description="Helical" evidence="9">
    <location>
        <begin position="172"/>
        <end position="193"/>
    </location>
</feature>
<keyword evidence="3 9" id="KW-1003">Cell membrane</keyword>
<dbReference type="SUPFAM" id="SSF56317">
    <property type="entry name" value="Carbon-nitrogen hydrolase"/>
    <property type="match status" value="1"/>
</dbReference>
<feature type="transmembrane region" description="Helical" evidence="9">
    <location>
        <begin position="71"/>
        <end position="92"/>
    </location>
</feature>
<dbReference type="PANTHER" id="PTHR38686">
    <property type="entry name" value="APOLIPOPROTEIN N-ACYLTRANSFERASE"/>
    <property type="match status" value="1"/>
</dbReference>
<evidence type="ECO:0000256" key="9">
    <source>
        <dbReference type="HAMAP-Rule" id="MF_01148"/>
    </source>
</evidence>
<reference evidence="11 12" key="1">
    <citation type="journal article" date="2018" name="Microbiome">
        <title>Fine metagenomic profile of the Mediterranean stratified and mixed water columns revealed by assembly and recruitment.</title>
        <authorList>
            <person name="Haro-Moreno J.M."/>
            <person name="Lopez-Perez M."/>
            <person name="De La Torre J.R."/>
            <person name="Picazo A."/>
            <person name="Camacho A."/>
            <person name="Rodriguez-Valera F."/>
        </authorList>
    </citation>
    <scope>NUCLEOTIDE SEQUENCE [LARGE SCALE GENOMIC DNA]</scope>
    <source>
        <strain evidence="11">MED-G82</strain>
    </source>
</reference>
<dbReference type="Pfam" id="PF00795">
    <property type="entry name" value="CN_hydrolase"/>
    <property type="match status" value="1"/>
</dbReference>
<dbReference type="GO" id="GO:0042158">
    <property type="term" value="P:lipoprotein biosynthetic process"/>
    <property type="evidence" value="ECO:0007669"/>
    <property type="project" value="UniProtKB-UniRule"/>
</dbReference>
<comment type="caution">
    <text evidence="11">The sequence shown here is derived from an EMBL/GenBank/DDBJ whole genome shotgun (WGS) entry which is preliminary data.</text>
</comment>
<evidence type="ECO:0000256" key="6">
    <source>
        <dbReference type="ARBA" id="ARBA00022989"/>
    </source>
</evidence>
<sequence length="514" mass="58253">MSQLLIKGKLKRLASQLIKQRLIKYLTTALVGILSFLAFAPYDQKWILVLSYLYLVSILTSSSTENKWLHILLWGFGLWFAGTFWLIVSIHYHGNVNIALSVTALILLGFLLSSIFVLPIMLFIYIKRISNFTNALILSSILILLESARFFILGGFPWLQPGVIFLDTILDFLIPIIGVIGCSLLFYLIVSAAALSSRKVYKYGLSILLIIAFAIPSLTTKLDINNSSDEHLKFGIVQPSFGPRQKFESDYGKSIEDRLISLSLEKEGLDLIVWPESPFPYTLKSSYGNNLVRRLEENNLNVISGIYQSESAPTSINYFNTLTILSSEKLSSYKKVNLVPFGEFLPFESILRGLIDFFDLPMSFLKPGNITDETISFRNHSILPLICFDTAYINNYIQKVKRSTIVVNVSNDSWFGESIGPHQHFQIVRSRAKEINRWILRSTASGISGFIDNKGTIVDIMEINEQGIISYDVPQTTNNSLFVNFGYDLMRYLIICCLFFIIILLLREVLNENS</sequence>
<dbReference type="UniPathway" id="UPA00666"/>
<keyword evidence="5 9" id="KW-0812">Transmembrane</keyword>
<dbReference type="CDD" id="cd07571">
    <property type="entry name" value="ALP_N-acyl_transferase"/>
    <property type="match status" value="1"/>
</dbReference>
<evidence type="ECO:0000256" key="7">
    <source>
        <dbReference type="ARBA" id="ARBA00023136"/>
    </source>
</evidence>
<feature type="transmembrane region" description="Helical" evidence="9">
    <location>
        <begin position="21"/>
        <end position="40"/>
    </location>
</feature>
<keyword evidence="8 9" id="KW-0012">Acyltransferase</keyword>
<evidence type="ECO:0000256" key="5">
    <source>
        <dbReference type="ARBA" id="ARBA00022692"/>
    </source>
</evidence>
<dbReference type="NCBIfam" id="TIGR00546">
    <property type="entry name" value="lnt"/>
    <property type="match status" value="1"/>
</dbReference>
<feature type="transmembrane region" description="Helical" evidence="9">
    <location>
        <begin position="98"/>
        <end position="125"/>
    </location>
</feature>
<evidence type="ECO:0000256" key="4">
    <source>
        <dbReference type="ARBA" id="ARBA00022679"/>
    </source>
</evidence>
<dbReference type="PANTHER" id="PTHR38686:SF1">
    <property type="entry name" value="APOLIPOPROTEIN N-ACYLTRANSFERASE"/>
    <property type="match status" value="1"/>
</dbReference>
<dbReference type="HAMAP" id="MF_01148">
    <property type="entry name" value="Lnt"/>
    <property type="match status" value="1"/>
</dbReference>
<evidence type="ECO:0000259" key="10">
    <source>
        <dbReference type="PROSITE" id="PS50263"/>
    </source>
</evidence>
<dbReference type="InterPro" id="IPR004563">
    <property type="entry name" value="Apolipo_AcylTrfase"/>
</dbReference>
<evidence type="ECO:0000256" key="1">
    <source>
        <dbReference type="ARBA" id="ARBA00004651"/>
    </source>
</evidence>
<keyword evidence="7 9" id="KW-0472">Membrane</keyword>
<dbReference type="GO" id="GO:0016410">
    <property type="term" value="F:N-acyltransferase activity"/>
    <property type="evidence" value="ECO:0007669"/>
    <property type="project" value="UniProtKB-UniRule"/>
</dbReference>